<dbReference type="CDD" id="cd22285">
    <property type="entry name" value="HD_XLF_N"/>
    <property type="match status" value="1"/>
</dbReference>
<gene>
    <name evidence="6" type="ORF">B9G98_03147</name>
</gene>
<dbReference type="InterPro" id="IPR038051">
    <property type="entry name" value="XRCC4-like_N_sf"/>
</dbReference>
<protein>
    <recommendedName>
        <fullName evidence="5">XLF-like N-terminal domain-containing protein</fullName>
    </recommendedName>
</protein>
<dbReference type="InterPro" id="IPR015381">
    <property type="entry name" value="XLF-like_N"/>
</dbReference>
<evidence type="ECO:0000256" key="4">
    <source>
        <dbReference type="ARBA" id="ARBA00023242"/>
    </source>
</evidence>
<evidence type="ECO:0000256" key="2">
    <source>
        <dbReference type="ARBA" id="ARBA00022763"/>
    </source>
</evidence>
<accession>A0A2T0FKN1</accession>
<comment type="subcellular location">
    <subcellularLocation>
        <location evidence="1">Nucleus</location>
    </subcellularLocation>
</comment>
<dbReference type="Proteomes" id="UP000238350">
    <property type="component" value="Unassembled WGS sequence"/>
</dbReference>
<sequence>MSARQESGTRDHPAWIELKNGGSKMARLVFTSEYYTLELTDLCSVWSEHLESAGLRERQQKCSCPVTLQSRGEILHFGEFLSKHLPYAEIRTDEEGYAVKVGHTALGKEISFEFELEKIAPAKASLILAELTLGFKNVIEALGNRLEQLNEVIQEKNYHIRAMADAVSRSSVYVPRRHESAYDDAFKKKENRSKLAFQNS</sequence>
<evidence type="ECO:0000256" key="3">
    <source>
        <dbReference type="ARBA" id="ARBA00023204"/>
    </source>
</evidence>
<dbReference type="RefSeq" id="XP_024665472.1">
    <property type="nucleotide sequence ID" value="XM_024809704.1"/>
</dbReference>
<evidence type="ECO:0000313" key="6">
    <source>
        <dbReference type="EMBL" id="PRT55527.1"/>
    </source>
</evidence>
<reference evidence="6 7" key="1">
    <citation type="submission" date="2017-04" db="EMBL/GenBank/DDBJ databases">
        <title>Genome sequencing of [Candida] sorbophila.</title>
        <authorList>
            <person name="Ahn J.O."/>
        </authorList>
    </citation>
    <scope>NUCLEOTIDE SEQUENCE [LARGE SCALE GENOMIC DNA]</scope>
    <source>
        <strain evidence="6 7">DS02</strain>
    </source>
</reference>
<dbReference type="OrthoDB" id="2155935at2759"/>
<keyword evidence="4" id="KW-0539">Nucleus</keyword>
<dbReference type="GO" id="GO:0005634">
    <property type="term" value="C:nucleus"/>
    <property type="evidence" value="ECO:0007669"/>
    <property type="project" value="UniProtKB-SubCell"/>
</dbReference>
<dbReference type="Gene3D" id="2.170.210.10">
    <property type="entry name" value="DNA double-strand break repair and VJ recombination XRCC4, N-terminal"/>
    <property type="match status" value="1"/>
</dbReference>
<organism evidence="6 7">
    <name type="scientific">Wickerhamiella sorbophila</name>
    <dbReference type="NCBI Taxonomy" id="45607"/>
    <lineage>
        <taxon>Eukaryota</taxon>
        <taxon>Fungi</taxon>
        <taxon>Dikarya</taxon>
        <taxon>Ascomycota</taxon>
        <taxon>Saccharomycotina</taxon>
        <taxon>Dipodascomycetes</taxon>
        <taxon>Dipodascales</taxon>
        <taxon>Trichomonascaceae</taxon>
        <taxon>Wickerhamiella</taxon>
    </lineage>
</organism>
<evidence type="ECO:0000256" key="1">
    <source>
        <dbReference type="ARBA" id="ARBA00004123"/>
    </source>
</evidence>
<proteinExistence type="predicted"/>
<dbReference type="AlphaFoldDB" id="A0A2T0FKN1"/>
<evidence type="ECO:0000259" key="5">
    <source>
        <dbReference type="Pfam" id="PF09302"/>
    </source>
</evidence>
<dbReference type="EMBL" id="NDIQ01000021">
    <property type="protein sequence ID" value="PRT55527.1"/>
    <property type="molecule type" value="Genomic_DNA"/>
</dbReference>
<name>A0A2T0FKN1_9ASCO</name>
<dbReference type="Pfam" id="PF09302">
    <property type="entry name" value="XLF"/>
    <property type="match status" value="1"/>
</dbReference>
<comment type="caution">
    <text evidence="6">The sequence shown here is derived from an EMBL/GenBank/DDBJ whole genome shotgun (WGS) entry which is preliminary data.</text>
</comment>
<keyword evidence="3" id="KW-0234">DNA repair</keyword>
<evidence type="ECO:0000313" key="7">
    <source>
        <dbReference type="Proteomes" id="UP000238350"/>
    </source>
</evidence>
<dbReference type="GO" id="GO:0006303">
    <property type="term" value="P:double-strand break repair via nonhomologous end joining"/>
    <property type="evidence" value="ECO:0007669"/>
    <property type="project" value="UniProtKB-ARBA"/>
</dbReference>
<dbReference type="GeneID" id="36516895"/>
<feature type="domain" description="XLF-like N-terminal" evidence="5">
    <location>
        <begin position="15"/>
        <end position="69"/>
    </location>
</feature>
<keyword evidence="7" id="KW-1185">Reference proteome</keyword>
<keyword evidence="2" id="KW-0227">DNA damage</keyword>